<dbReference type="GO" id="GO:0003677">
    <property type="term" value="F:DNA binding"/>
    <property type="evidence" value="ECO:0007669"/>
    <property type="project" value="UniProtKB-KW"/>
</dbReference>
<dbReference type="Pfam" id="PF00436">
    <property type="entry name" value="SSB"/>
    <property type="match status" value="1"/>
</dbReference>
<evidence type="ECO:0000256" key="2">
    <source>
        <dbReference type="PROSITE-ProRule" id="PRU00252"/>
    </source>
</evidence>
<evidence type="ECO:0000313" key="4">
    <source>
        <dbReference type="EMBL" id="NHM14459.1"/>
    </source>
</evidence>
<dbReference type="EMBL" id="WPCR01000007">
    <property type="protein sequence ID" value="NHM14459.1"/>
    <property type="molecule type" value="Genomic_DNA"/>
</dbReference>
<dbReference type="InterPro" id="IPR000424">
    <property type="entry name" value="Primosome_PriB/ssb"/>
</dbReference>
<reference evidence="4 5" key="1">
    <citation type="submission" date="2019-11" db="EMBL/GenBank/DDBJ databases">
        <title>Eggerthellaceae novel genus isolated from the rectal contents of marmort.</title>
        <authorList>
            <person name="Zhang G."/>
        </authorList>
    </citation>
    <scope>NUCLEOTIDE SEQUENCE [LARGE SCALE GENOMIC DNA]</scope>
    <source>
        <strain evidence="5">zg-886</strain>
    </source>
</reference>
<keyword evidence="5" id="KW-1185">Reference proteome</keyword>
<dbReference type="Gene3D" id="2.40.50.140">
    <property type="entry name" value="Nucleic acid-binding proteins"/>
    <property type="match status" value="1"/>
</dbReference>
<evidence type="ECO:0000256" key="1">
    <source>
        <dbReference type="ARBA" id="ARBA00023125"/>
    </source>
</evidence>
<dbReference type="PROSITE" id="PS50935">
    <property type="entry name" value="SSB"/>
    <property type="match status" value="1"/>
</dbReference>
<keyword evidence="1 2" id="KW-0238">DNA-binding</keyword>
<gene>
    <name evidence="4" type="primary">ssb</name>
    <name evidence="4" type="ORF">GMI68_06730</name>
</gene>
<organism evidence="4 5">
    <name type="scientific">Xiamenia xianingshaonis</name>
    <dbReference type="NCBI Taxonomy" id="2682776"/>
    <lineage>
        <taxon>Bacteria</taxon>
        <taxon>Bacillati</taxon>
        <taxon>Actinomycetota</taxon>
        <taxon>Coriobacteriia</taxon>
        <taxon>Eggerthellales</taxon>
        <taxon>Eggerthellaceae</taxon>
        <taxon>Xiamenia</taxon>
    </lineage>
</organism>
<dbReference type="SUPFAM" id="SSF50249">
    <property type="entry name" value="Nucleic acid-binding proteins"/>
    <property type="match status" value="1"/>
</dbReference>
<protein>
    <recommendedName>
        <fullName evidence="3">Single-stranded DNA-binding protein</fullName>
    </recommendedName>
</protein>
<evidence type="ECO:0000313" key="5">
    <source>
        <dbReference type="Proteomes" id="UP000636394"/>
    </source>
</evidence>
<dbReference type="InterPro" id="IPR012340">
    <property type="entry name" value="NA-bd_OB-fold"/>
</dbReference>
<dbReference type="Proteomes" id="UP000636394">
    <property type="component" value="Unassembled WGS sequence"/>
</dbReference>
<dbReference type="NCBIfam" id="TIGR00621">
    <property type="entry name" value="ssb"/>
    <property type="match status" value="1"/>
</dbReference>
<sequence length="179" mass="18753">MHGNSVSIQGNITRDAEVAATAGGSNIVSFGLAWNQSRKSQNGGYEEVPSFFECKFWATDAQLRVVLDQIAKGATCAITEGHIVQERWEDKQGNSKSRVVVFVDDPIKGLCVRPRGGAGDASSPRMQGGAYRARGNDGAYGGNAGAYQAQAAGGAGAYGGNAYEGDAVPLSVYDQDIPF</sequence>
<evidence type="ECO:0000256" key="3">
    <source>
        <dbReference type="RuleBase" id="RU000524"/>
    </source>
</evidence>
<proteinExistence type="predicted"/>
<dbReference type="InterPro" id="IPR011344">
    <property type="entry name" value="ssDNA-bd"/>
</dbReference>
<name>A0ABX0IKC1_9ACTN</name>
<comment type="caution">
    <text evidence="4">The sequence shown here is derived from an EMBL/GenBank/DDBJ whole genome shotgun (WGS) entry which is preliminary data.</text>
</comment>
<accession>A0ABX0IKC1</accession>